<dbReference type="HOGENOM" id="CLU_2094619_0_0_10"/>
<evidence type="ECO:0008006" key="3">
    <source>
        <dbReference type="Google" id="ProtNLM"/>
    </source>
</evidence>
<comment type="caution">
    <text evidence="1">The sequence shown here is derived from an EMBL/GenBank/DDBJ whole genome shotgun (WGS) entry which is preliminary data.</text>
</comment>
<organism evidence="1 2">
    <name type="scientific">Hoylesella loescheii DSM 19665 = JCM 12249 = ATCC 15930</name>
    <dbReference type="NCBI Taxonomy" id="1122985"/>
    <lineage>
        <taxon>Bacteria</taxon>
        <taxon>Pseudomonadati</taxon>
        <taxon>Bacteroidota</taxon>
        <taxon>Bacteroidia</taxon>
        <taxon>Bacteroidales</taxon>
        <taxon>Prevotellaceae</taxon>
        <taxon>Hoylesella</taxon>
    </lineage>
</organism>
<dbReference type="AlphaFoldDB" id="A0A069QE16"/>
<dbReference type="SUPFAM" id="SSF53955">
    <property type="entry name" value="Lysozyme-like"/>
    <property type="match status" value="1"/>
</dbReference>
<evidence type="ECO:0000313" key="1">
    <source>
        <dbReference type="EMBL" id="KDR50912.1"/>
    </source>
</evidence>
<accession>A0A069QE16</accession>
<dbReference type="Proteomes" id="UP000027442">
    <property type="component" value="Unassembled WGS sequence"/>
</dbReference>
<sequence length="116" mass="13179">MASLRGGGFIQVTGRAQYDTINQTIKKCCPDFTGTITFENINNIKESMISALAYWKCNNLNVKADKGYGRNVVNSITRVINYHTNSYSERFQYFLNATSCFKTKECSYDKKATTNK</sequence>
<dbReference type="InterPro" id="IPR023346">
    <property type="entry name" value="Lysozyme-like_dom_sf"/>
</dbReference>
<dbReference type="Gene3D" id="1.10.530.10">
    <property type="match status" value="1"/>
</dbReference>
<reference evidence="1 2" key="1">
    <citation type="submission" date="2013-08" db="EMBL/GenBank/DDBJ databases">
        <authorList>
            <person name="Weinstock G."/>
            <person name="Sodergren E."/>
            <person name="Wylie T."/>
            <person name="Fulton L."/>
            <person name="Fulton R."/>
            <person name="Fronick C."/>
            <person name="O'Laughlin M."/>
            <person name="Godfrey J."/>
            <person name="Miner T."/>
            <person name="Herter B."/>
            <person name="Appelbaum E."/>
            <person name="Cordes M."/>
            <person name="Lek S."/>
            <person name="Wollam A."/>
            <person name="Pepin K.H."/>
            <person name="Palsikar V.B."/>
            <person name="Mitreva M."/>
            <person name="Wilson R.K."/>
        </authorList>
    </citation>
    <scope>NUCLEOTIDE SEQUENCE [LARGE SCALE GENOMIC DNA]</scope>
    <source>
        <strain evidence="1 2">ATCC 15930</strain>
    </source>
</reference>
<gene>
    <name evidence="1" type="ORF">HMPREF1991_03042</name>
</gene>
<dbReference type="EMBL" id="JNGW01000132">
    <property type="protein sequence ID" value="KDR50912.1"/>
    <property type="molecule type" value="Genomic_DNA"/>
</dbReference>
<evidence type="ECO:0000313" key="2">
    <source>
        <dbReference type="Proteomes" id="UP000027442"/>
    </source>
</evidence>
<name>A0A069QE16_HOYLO</name>
<keyword evidence="2" id="KW-1185">Reference proteome</keyword>
<protein>
    <recommendedName>
        <fullName evidence="3">Transglycosylase SLT domain-containing protein</fullName>
    </recommendedName>
</protein>
<proteinExistence type="predicted"/>